<evidence type="ECO:0000256" key="7">
    <source>
        <dbReference type="ARBA" id="ARBA00023209"/>
    </source>
</evidence>
<evidence type="ECO:0000256" key="2">
    <source>
        <dbReference type="ARBA" id="ARBA00005983"/>
    </source>
</evidence>
<proteinExistence type="inferred from homology"/>
<keyword evidence="11" id="KW-1185">Reference proteome</keyword>
<evidence type="ECO:0000256" key="3">
    <source>
        <dbReference type="ARBA" id="ARBA00022679"/>
    </source>
</evidence>
<dbReference type="SMART" id="SM00046">
    <property type="entry name" value="DAGKc"/>
    <property type="match status" value="1"/>
</dbReference>
<dbReference type="NCBIfam" id="TIGR00147">
    <property type="entry name" value="YegS/Rv2252/BmrU family lipid kinase"/>
    <property type="match status" value="1"/>
</dbReference>
<feature type="domain" description="DAGKc" evidence="9">
    <location>
        <begin position="1"/>
        <end position="93"/>
    </location>
</feature>
<dbReference type="EMBL" id="FOJI01000002">
    <property type="protein sequence ID" value="SEV96307.1"/>
    <property type="molecule type" value="Genomic_DNA"/>
</dbReference>
<keyword evidence="7" id="KW-0443">Lipid metabolism</keyword>
<dbReference type="PROSITE" id="PS50146">
    <property type="entry name" value="DAGK"/>
    <property type="match status" value="1"/>
</dbReference>
<dbReference type="GO" id="GO:0005524">
    <property type="term" value="F:ATP binding"/>
    <property type="evidence" value="ECO:0007669"/>
    <property type="project" value="UniProtKB-KW"/>
</dbReference>
<evidence type="ECO:0000313" key="10">
    <source>
        <dbReference type="EMBL" id="SEV96307.1"/>
    </source>
</evidence>
<keyword evidence="3" id="KW-0808">Transferase</keyword>
<dbReference type="OrthoDB" id="9786026at2"/>
<comment type="similarity">
    <text evidence="2">Belongs to the diacylglycerol/lipid kinase family.</text>
</comment>
<reference evidence="10 11" key="1">
    <citation type="submission" date="2016-10" db="EMBL/GenBank/DDBJ databases">
        <authorList>
            <person name="de Groot N.N."/>
        </authorList>
    </citation>
    <scope>NUCLEOTIDE SEQUENCE [LARGE SCALE GENOMIC DNA]</scope>
    <source>
        <strain evidence="10 11">DSM 9179</strain>
    </source>
</reference>
<evidence type="ECO:0000313" key="11">
    <source>
        <dbReference type="Proteomes" id="UP000199701"/>
    </source>
</evidence>
<keyword evidence="4" id="KW-0547">Nucleotide-binding</keyword>
<comment type="cofactor">
    <cofactor evidence="1">
        <name>Mg(2+)</name>
        <dbReference type="ChEBI" id="CHEBI:18420"/>
    </cofactor>
</comment>
<keyword evidence="7" id="KW-0594">Phospholipid biosynthesis</keyword>
<protein>
    <submittedName>
        <fullName evidence="10">Lipid kinase, YegS/Rv2252/BmrU family</fullName>
    </submittedName>
</protein>
<dbReference type="GO" id="GO:0016301">
    <property type="term" value="F:kinase activity"/>
    <property type="evidence" value="ECO:0007669"/>
    <property type="project" value="UniProtKB-KW"/>
</dbReference>
<accession>A0A1I0N6M2</accession>
<evidence type="ECO:0000256" key="1">
    <source>
        <dbReference type="ARBA" id="ARBA00001946"/>
    </source>
</evidence>
<dbReference type="Pfam" id="PF00781">
    <property type="entry name" value="DAGK_cat"/>
    <property type="match status" value="1"/>
</dbReference>
<dbReference type="Pfam" id="PF19279">
    <property type="entry name" value="YegS_C"/>
    <property type="match status" value="1"/>
</dbReference>
<evidence type="ECO:0000259" key="9">
    <source>
        <dbReference type="PROSITE" id="PS50146"/>
    </source>
</evidence>
<dbReference type="InterPro" id="IPR005218">
    <property type="entry name" value="Diacylglycerol/lipid_kinase"/>
</dbReference>
<name>A0A1I0N6M2_9FIRM</name>
<dbReference type="Gene3D" id="3.40.50.10330">
    <property type="entry name" value="Probable inorganic polyphosphate/atp-NAD kinase, domain 1"/>
    <property type="match status" value="1"/>
</dbReference>
<dbReference type="InterPro" id="IPR017438">
    <property type="entry name" value="ATP-NAD_kinase_N"/>
</dbReference>
<keyword evidence="8" id="KW-1208">Phospholipid metabolism</keyword>
<dbReference type="Proteomes" id="UP000199701">
    <property type="component" value="Unassembled WGS sequence"/>
</dbReference>
<organism evidence="10 11">
    <name type="scientific">[Clostridium] fimetarium</name>
    <dbReference type="NCBI Taxonomy" id="99656"/>
    <lineage>
        <taxon>Bacteria</taxon>
        <taxon>Bacillati</taxon>
        <taxon>Bacillota</taxon>
        <taxon>Clostridia</taxon>
        <taxon>Lachnospirales</taxon>
        <taxon>Lachnospiraceae</taxon>
    </lineage>
</organism>
<dbReference type="RefSeq" id="WP_092450906.1">
    <property type="nucleotide sequence ID" value="NZ_FOJI01000002.1"/>
</dbReference>
<dbReference type="Gene3D" id="2.60.200.40">
    <property type="match status" value="1"/>
</dbReference>
<dbReference type="STRING" id="99656.SAMN05421659_102389"/>
<dbReference type="InterPro" id="IPR045540">
    <property type="entry name" value="YegS/DAGK_C"/>
</dbReference>
<evidence type="ECO:0000256" key="5">
    <source>
        <dbReference type="ARBA" id="ARBA00022777"/>
    </source>
</evidence>
<evidence type="ECO:0000256" key="6">
    <source>
        <dbReference type="ARBA" id="ARBA00022840"/>
    </source>
</evidence>
<dbReference type="InterPro" id="IPR001206">
    <property type="entry name" value="Diacylglycerol_kinase_cat_dom"/>
</dbReference>
<dbReference type="GO" id="GO:0008654">
    <property type="term" value="P:phospholipid biosynthetic process"/>
    <property type="evidence" value="ECO:0007669"/>
    <property type="project" value="UniProtKB-KW"/>
</dbReference>
<dbReference type="PANTHER" id="PTHR12358">
    <property type="entry name" value="SPHINGOSINE KINASE"/>
    <property type="match status" value="1"/>
</dbReference>
<dbReference type="InterPro" id="IPR050187">
    <property type="entry name" value="Lipid_Phosphate_FormReg"/>
</dbReference>
<dbReference type="AlphaFoldDB" id="A0A1I0N6M2"/>
<evidence type="ECO:0000256" key="8">
    <source>
        <dbReference type="ARBA" id="ARBA00023264"/>
    </source>
</evidence>
<dbReference type="SUPFAM" id="SSF111331">
    <property type="entry name" value="NAD kinase/diacylglycerol kinase-like"/>
    <property type="match status" value="1"/>
</dbReference>
<keyword evidence="6" id="KW-0067">ATP-binding</keyword>
<dbReference type="InterPro" id="IPR016064">
    <property type="entry name" value="NAD/diacylglycerol_kinase_sf"/>
</dbReference>
<keyword evidence="7" id="KW-0444">Lipid biosynthesis</keyword>
<gene>
    <name evidence="10" type="ORF">SAMN05421659_102389</name>
</gene>
<evidence type="ECO:0000256" key="4">
    <source>
        <dbReference type="ARBA" id="ARBA00022741"/>
    </source>
</evidence>
<keyword evidence="5 10" id="KW-0418">Kinase</keyword>
<dbReference type="PANTHER" id="PTHR12358:SF54">
    <property type="entry name" value="SPHINGOSINE KINASE RELATED PROTEIN"/>
    <property type="match status" value="1"/>
</dbReference>
<sequence>MKYIFIVNAFAGRGKSLRVAQNIKKICLENNIDNEIIYTNKPGEATTITQKYKDLKCVIFSVGGDGTLNEILNGIVGSNNMLGVIPTGSGNDFYKTLETVYDLNPCIDIGKINGRYFINVACFGVDAEVAKNTEIMKKKNVPASQIYNASIVYTFFAYKFKEIELIIKNTIRRDKFTVVAICNGQYYGGGYRMAPNASLTDNNFDIYYVDKIKKIEMPKLLLKVKNGIHEQLKMVHKEQSDSMIIQSENDIICNVDGETLIDKKFEIELIKNGVTLFNDKNLVDRIMQK</sequence>